<feature type="transmembrane region" description="Helical" evidence="6">
    <location>
        <begin position="266"/>
        <end position="290"/>
    </location>
</feature>
<feature type="transmembrane region" description="Helical" evidence="6">
    <location>
        <begin position="78"/>
        <end position="97"/>
    </location>
</feature>
<keyword evidence="4 6" id="KW-1133">Transmembrane helix</keyword>
<gene>
    <name evidence="7" type="ORF">FHS82_001819</name>
</gene>
<comment type="caution">
    <text evidence="7">The sequence shown here is derived from an EMBL/GenBank/DDBJ whole genome shotgun (WGS) entry which is preliminary data.</text>
</comment>
<feature type="transmembrane region" description="Helical" evidence="6">
    <location>
        <begin position="103"/>
        <end position="123"/>
    </location>
</feature>
<name>A0ABX0UYJ6_9HYPH</name>
<evidence type="ECO:0000256" key="2">
    <source>
        <dbReference type="ARBA" id="ARBA00022475"/>
    </source>
</evidence>
<organism evidence="7 8">
    <name type="scientific">Pseudochelatococcus lubricantis</name>
    <dbReference type="NCBI Taxonomy" id="1538102"/>
    <lineage>
        <taxon>Bacteria</taxon>
        <taxon>Pseudomonadati</taxon>
        <taxon>Pseudomonadota</taxon>
        <taxon>Alphaproteobacteria</taxon>
        <taxon>Hyphomicrobiales</taxon>
        <taxon>Chelatococcaceae</taxon>
        <taxon>Pseudochelatococcus</taxon>
    </lineage>
</organism>
<evidence type="ECO:0000313" key="7">
    <source>
        <dbReference type="EMBL" id="NIJ57983.1"/>
    </source>
</evidence>
<evidence type="ECO:0000256" key="4">
    <source>
        <dbReference type="ARBA" id="ARBA00022989"/>
    </source>
</evidence>
<dbReference type="RefSeq" id="WP_166951165.1">
    <property type="nucleotide sequence ID" value="NZ_JAASQI010000003.1"/>
</dbReference>
<comment type="subcellular location">
    <subcellularLocation>
        <location evidence="1">Cell membrane</location>
        <topology evidence="1">Multi-pass membrane protein</topology>
    </subcellularLocation>
</comment>
<keyword evidence="5 6" id="KW-0472">Membrane</keyword>
<feature type="transmembrane region" description="Helical" evidence="6">
    <location>
        <begin position="228"/>
        <end position="246"/>
    </location>
</feature>
<evidence type="ECO:0000256" key="1">
    <source>
        <dbReference type="ARBA" id="ARBA00004651"/>
    </source>
</evidence>
<dbReference type="InterPro" id="IPR001851">
    <property type="entry name" value="ABC_transp_permease"/>
</dbReference>
<keyword evidence="8" id="KW-1185">Reference proteome</keyword>
<feature type="transmembrane region" description="Helical" evidence="6">
    <location>
        <begin position="47"/>
        <end position="66"/>
    </location>
</feature>
<feature type="transmembrane region" description="Helical" evidence="6">
    <location>
        <begin position="20"/>
        <end position="41"/>
    </location>
</feature>
<dbReference type="PANTHER" id="PTHR30482:SF17">
    <property type="entry name" value="ABC TRANSPORTER ATP-BINDING PROTEIN"/>
    <property type="match status" value="1"/>
</dbReference>
<dbReference type="PANTHER" id="PTHR30482">
    <property type="entry name" value="HIGH-AFFINITY BRANCHED-CHAIN AMINO ACID TRANSPORT SYSTEM PERMEASE"/>
    <property type="match status" value="1"/>
</dbReference>
<feature type="transmembrane region" description="Helical" evidence="6">
    <location>
        <begin position="302"/>
        <end position="324"/>
    </location>
</feature>
<evidence type="ECO:0000256" key="6">
    <source>
        <dbReference type="SAM" id="Phobius"/>
    </source>
</evidence>
<keyword evidence="3 6" id="KW-0812">Transmembrane</keyword>
<dbReference type="CDD" id="cd06581">
    <property type="entry name" value="TM_PBP1_LivM_like"/>
    <property type="match status" value="1"/>
</dbReference>
<evidence type="ECO:0000313" key="8">
    <source>
        <dbReference type="Proteomes" id="UP001429580"/>
    </source>
</evidence>
<evidence type="ECO:0000256" key="5">
    <source>
        <dbReference type="ARBA" id="ARBA00023136"/>
    </source>
</evidence>
<protein>
    <submittedName>
        <fullName evidence="7">Branched-chain amino acid transport system permease protein</fullName>
    </submittedName>
</protein>
<feature type="transmembrane region" description="Helical" evidence="6">
    <location>
        <begin position="178"/>
        <end position="198"/>
    </location>
</feature>
<feature type="transmembrane region" description="Helical" evidence="6">
    <location>
        <begin position="130"/>
        <end position="153"/>
    </location>
</feature>
<dbReference type="Pfam" id="PF02653">
    <property type="entry name" value="BPD_transp_2"/>
    <property type="match status" value="1"/>
</dbReference>
<keyword evidence="2" id="KW-1003">Cell membrane</keyword>
<proteinExistence type="predicted"/>
<dbReference type="InterPro" id="IPR043428">
    <property type="entry name" value="LivM-like"/>
</dbReference>
<sequence length="334" mass="34995">MNSSTTNIAPAHLAEVRVSFRTAGFAALAMFAILAALPLLTLVTGDAFVLVVATRIMIFALAALSLDLILGFGALVSFGHAAFVGIGAYAVAILNAYGVNDLLVQSLVAVAVAALFALVTGAISLRTRGVYFIMITLAFGQMLYFLMISLSAFGGDDGYTLPARSTVLGMPLLENNLVMFYTVLAVLVGAFLLARMLIASRFGRVLRGTRDNAVRMQAIGFSPSPYQLTAYVIAGSIAALAGVLLANQVEFVSPAYMSWQRSGELIVMVVLGGMGTLAGPIAGAAAFILLEEWLSSFSQHWKLGFGLILLLVVLFSKGGVGGLVKRLLGGAHHG</sequence>
<dbReference type="Proteomes" id="UP001429580">
    <property type="component" value="Unassembled WGS sequence"/>
</dbReference>
<reference evidence="7 8" key="1">
    <citation type="submission" date="2020-03" db="EMBL/GenBank/DDBJ databases">
        <title>Genomic Encyclopedia of Type Strains, Phase IV (KMG-IV): sequencing the most valuable type-strain genomes for metagenomic binning, comparative biology and taxonomic classification.</title>
        <authorList>
            <person name="Goeker M."/>
        </authorList>
    </citation>
    <scope>NUCLEOTIDE SEQUENCE [LARGE SCALE GENOMIC DNA]</scope>
    <source>
        <strain evidence="7 8">DSM 103870</strain>
    </source>
</reference>
<evidence type="ECO:0000256" key="3">
    <source>
        <dbReference type="ARBA" id="ARBA00022692"/>
    </source>
</evidence>
<accession>A0ABX0UYJ6</accession>
<dbReference type="EMBL" id="JAASQI010000003">
    <property type="protein sequence ID" value="NIJ57983.1"/>
    <property type="molecule type" value="Genomic_DNA"/>
</dbReference>